<dbReference type="EMBL" id="CAJOBA010046455">
    <property type="protein sequence ID" value="CAF4189664.1"/>
    <property type="molecule type" value="Genomic_DNA"/>
</dbReference>
<gene>
    <name evidence="4" type="ORF">GPM918_LOCUS32816</name>
    <name evidence="3" type="ORF">OVA965_LOCUS32118</name>
    <name evidence="6" type="ORF">SRO942_LOCUS33487</name>
    <name evidence="5" type="ORF">TMI583_LOCUS32971</name>
</gene>
<reference evidence="4" key="1">
    <citation type="submission" date="2021-02" db="EMBL/GenBank/DDBJ databases">
        <authorList>
            <person name="Nowell W R."/>
        </authorList>
    </citation>
    <scope>NUCLEOTIDE SEQUENCE</scope>
</reference>
<feature type="domain" description="PLAT" evidence="2">
    <location>
        <begin position="15"/>
        <end position="142"/>
    </location>
</feature>
<organism evidence="4 7">
    <name type="scientific">Didymodactylos carnosus</name>
    <dbReference type="NCBI Taxonomy" id="1234261"/>
    <lineage>
        <taxon>Eukaryota</taxon>
        <taxon>Metazoa</taxon>
        <taxon>Spiralia</taxon>
        <taxon>Gnathifera</taxon>
        <taxon>Rotifera</taxon>
        <taxon>Eurotatoria</taxon>
        <taxon>Bdelloidea</taxon>
        <taxon>Philodinida</taxon>
        <taxon>Philodinidae</taxon>
        <taxon>Didymodactylos</taxon>
    </lineage>
</organism>
<dbReference type="PANTHER" id="PTHR45901">
    <property type="entry name" value="PROTEIN CBG12474"/>
    <property type="match status" value="1"/>
</dbReference>
<evidence type="ECO:0000256" key="1">
    <source>
        <dbReference type="PROSITE-ProRule" id="PRU00152"/>
    </source>
</evidence>
<dbReference type="OrthoDB" id="9895813at2759"/>
<dbReference type="Pfam" id="PF01477">
    <property type="entry name" value="PLAT"/>
    <property type="match status" value="1"/>
</dbReference>
<dbReference type="InterPro" id="IPR052970">
    <property type="entry name" value="Inner_ear_hair_cell_LOXHD"/>
</dbReference>
<dbReference type="PANTHER" id="PTHR45901:SF3">
    <property type="entry name" value="LIPOXYGENASE HOMOLOGY DOMAIN-CONTAINING PROTEIN 1"/>
    <property type="match status" value="1"/>
</dbReference>
<dbReference type="Proteomes" id="UP000677228">
    <property type="component" value="Unassembled WGS sequence"/>
</dbReference>
<evidence type="ECO:0000313" key="7">
    <source>
        <dbReference type="Proteomes" id="UP000663829"/>
    </source>
</evidence>
<dbReference type="InterPro" id="IPR036392">
    <property type="entry name" value="PLAT/LH2_dom_sf"/>
</dbReference>
<dbReference type="EMBL" id="CAJNOQ010017012">
    <property type="protein sequence ID" value="CAF1391472.1"/>
    <property type="molecule type" value="Genomic_DNA"/>
</dbReference>
<name>A0A815KIA0_9BILA</name>
<dbReference type="AlphaFoldDB" id="A0A815KIA0"/>
<dbReference type="Proteomes" id="UP000681722">
    <property type="component" value="Unassembled WGS sequence"/>
</dbReference>
<accession>A0A815KIA0</accession>
<dbReference type="Proteomes" id="UP000682733">
    <property type="component" value="Unassembled WGS sequence"/>
</dbReference>
<dbReference type="InterPro" id="IPR001024">
    <property type="entry name" value="PLAT/LH2_dom"/>
</dbReference>
<evidence type="ECO:0000313" key="3">
    <source>
        <dbReference type="EMBL" id="CAF1381226.1"/>
    </source>
</evidence>
<comment type="caution">
    <text evidence="4">The sequence shown here is derived from an EMBL/GenBank/DDBJ whole genome shotgun (WGS) entry which is preliminary data.</text>
</comment>
<dbReference type="EMBL" id="CAJOBC010082418">
    <property type="protein sequence ID" value="CAF4285962.1"/>
    <property type="molecule type" value="Genomic_DNA"/>
</dbReference>
<evidence type="ECO:0000313" key="6">
    <source>
        <dbReference type="EMBL" id="CAF4285962.1"/>
    </source>
</evidence>
<protein>
    <recommendedName>
        <fullName evidence="2">PLAT domain-containing protein</fullName>
    </recommendedName>
</protein>
<dbReference type="SUPFAM" id="SSF49723">
    <property type="entry name" value="Lipase/lipooxygenase domain (PLAT/LH2 domain)"/>
    <property type="match status" value="1"/>
</dbReference>
<evidence type="ECO:0000259" key="2">
    <source>
        <dbReference type="PROSITE" id="PS50095"/>
    </source>
</evidence>
<dbReference type="EMBL" id="CAJNOK010024764">
    <property type="protein sequence ID" value="CAF1381226.1"/>
    <property type="molecule type" value="Genomic_DNA"/>
</dbReference>
<evidence type="ECO:0000313" key="5">
    <source>
        <dbReference type="EMBL" id="CAF4189664.1"/>
    </source>
</evidence>
<dbReference type="PROSITE" id="PS50095">
    <property type="entry name" value="PLAT"/>
    <property type="match status" value="1"/>
</dbReference>
<proteinExistence type="predicted"/>
<sequence length="146" mass="16713">MTEDEPADIDPSGKVTYVVQTITADKRHAGTDGQVYLTLFGDNDRKTEEIHLDGGYRDNFERAAEATFELKLPDVGELKSIELRHHSKTPDIQCYATSSRGQWLGKPEPDKIKLNVTKESNLRRDSLLQHQENDTRIEMFNMISEY</sequence>
<evidence type="ECO:0000313" key="4">
    <source>
        <dbReference type="EMBL" id="CAF1391472.1"/>
    </source>
</evidence>
<comment type="caution">
    <text evidence="1">Lacks conserved residue(s) required for the propagation of feature annotation.</text>
</comment>
<dbReference type="Gene3D" id="2.40.180.10">
    <property type="entry name" value="Catalase core domain"/>
    <property type="match status" value="1"/>
</dbReference>
<dbReference type="Proteomes" id="UP000663829">
    <property type="component" value="Unassembled WGS sequence"/>
</dbReference>
<keyword evidence="7" id="KW-1185">Reference proteome</keyword>